<geneLocation type="plasmid" evidence="1 2">
    <name>unnamed4</name>
</geneLocation>
<keyword evidence="2" id="KW-1185">Reference proteome</keyword>
<dbReference type="AlphaFoldDB" id="A0A6N1AGD6"/>
<gene>
    <name evidence="1" type="ORF">HUE56_08145</name>
</gene>
<dbReference type="EMBL" id="CP054618">
    <property type="protein sequence ID" value="QKS50503.1"/>
    <property type="molecule type" value="Genomic_DNA"/>
</dbReference>
<organism evidence="1 2">
    <name type="scientific">Azospirillum oryzae</name>
    <dbReference type="NCBI Taxonomy" id="286727"/>
    <lineage>
        <taxon>Bacteria</taxon>
        <taxon>Pseudomonadati</taxon>
        <taxon>Pseudomonadota</taxon>
        <taxon>Alphaproteobacteria</taxon>
        <taxon>Rhodospirillales</taxon>
        <taxon>Azospirillaceae</taxon>
        <taxon>Azospirillum</taxon>
    </lineage>
</organism>
<accession>A0A6N1AGD6</accession>
<evidence type="ECO:0000313" key="1">
    <source>
        <dbReference type="EMBL" id="QKS50503.1"/>
    </source>
</evidence>
<proteinExistence type="predicted"/>
<name>A0A6N1AGD6_9PROT</name>
<dbReference type="Proteomes" id="UP000509702">
    <property type="component" value="Plasmid unnamed4"/>
</dbReference>
<reference evidence="1 2" key="1">
    <citation type="submission" date="2020-06" db="EMBL/GenBank/DDBJ databases">
        <title>Complete genome of Azosprillum oryzae KACC14407.</title>
        <authorList>
            <person name="Kim M."/>
            <person name="Park Y.-J."/>
            <person name="Shin J.-H."/>
        </authorList>
    </citation>
    <scope>NUCLEOTIDE SEQUENCE [LARGE SCALE GENOMIC DNA]</scope>
    <source>
        <strain evidence="1 2">KACC 14407</strain>
        <plasmid evidence="1 2">unnamed4</plasmid>
    </source>
</reference>
<sequence>MAPQFVAGEAASRALHPFIDLLAVHFARHREWLNPFDSTSTLSEAGPEGSPLYRD</sequence>
<dbReference type="RefSeq" id="WP_174757142.1">
    <property type="nucleotide sequence ID" value="NZ_BSOV01000009.1"/>
</dbReference>
<protein>
    <submittedName>
        <fullName evidence="1">Uncharacterized protein</fullName>
    </submittedName>
</protein>
<dbReference type="KEGG" id="aoz:HUE56_08145"/>
<keyword evidence="1" id="KW-0614">Plasmid</keyword>
<evidence type="ECO:0000313" key="2">
    <source>
        <dbReference type="Proteomes" id="UP000509702"/>
    </source>
</evidence>